<keyword evidence="3" id="KW-0238">DNA-binding</keyword>
<feature type="compositionally biased region" description="Polar residues" evidence="7">
    <location>
        <begin position="112"/>
        <end position="138"/>
    </location>
</feature>
<feature type="compositionally biased region" description="Acidic residues" evidence="7">
    <location>
        <begin position="57"/>
        <end position="75"/>
    </location>
</feature>
<evidence type="ECO:0000313" key="10">
    <source>
        <dbReference type="EMBL" id="KAJ5414441.1"/>
    </source>
</evidence>
<reference evidence="10" key="2">
    <citation type="journal article" date="2023" name="IMA Fungus">
        <title>Comparative genomic study of the Penicillium genus elucidates a diverse pangenome and 15 lateral gene transfer events.</title>
        <authorList>
            <person name="Petersen C."/>
            <person name="Sorensen T."/>
            <person name="Nielsen M.R."/>
            <person name="Sondergaard T.E."/>
            <person name="Sorensen J.L."/>
            <person name="Fitzpatrick D.A."/>
            <person name="Frisvad J.C."/>
            <person name="Nielsen K.L."/>
        </authorList>
    </citation>
    <scope>NUCLEOTIDE SEQUENCE</scope>
    <source>
        <strain evidence="10">IBT 29677</strain>
    </source>
</reference>
<dbReference type="InterPro" id="IPR028929">
    <property type="entry name" value="Mif2_N"/>
</dbReference>
<evidence type="ECO:0000259" key="8">
    <source>
        <dbReference type="Pfam" id="PF11699"/>
    </source>
</evidence>
<evidence type="ECO:0000256" key="3">
    <source>
        <dbReference type="ARBA" id="ARBA00023125"/>
    </source>
</evidence>
<comment type="subcellular location">
    <subcellularLocation>
        <location evidence="1">Nucleus</location>
    </subcellularLocation>
</comment>
<keyword evidence="4" id="KW-0539">Nucleus</keyword>
<dbReference type="SUPFAM" id="SSF51182">
    <property type="entry name" value="RmlC-like cupins"/>
    <property type="match status" value="1"/>
</dbReference>
<dbReference type="InterPro" id="IPR028386">
    <property type="entry name" value="CENP-C/Mif2/cnp3"/>
</dbReference>
<comment type="function">
    <text evidence="5">Component of the kinetochore, a multiprotein complex that assembles on centromeric DNA and attaches chromosomes to spindle microtubules, mediating chromosome segregation and sister chromatid segregation during meiosis and mitosis. Component of the inner kinetochore constitutive centromere-associated network (CCAN), which serves as a structural platform for outer kinetochore assembly.</text>
</comment>
<reference evidence="10" key="1">
    <citation type="submission" date="2022-12" db="EMBL/GenBank/DDBJ databases">
        <authorList>
            <person name="Petersen C."/>
        </authorList>
    </citation>
    <scope>NUCLEOTIDE SEQUENCE</scope>
    <source>
        <strain evidence="10">IBT 29677</strain>
    </source>
</reference>
<feature type="region of interest" description="Disordered" evidence="7">
    <location>
        <begin position="554"/>
        <end position="606"/>
    </location>
</feature>
<dbReference type="Gene3D" id="2.60.120.10">
    <property type="entry name" value="Jelly Rolls"/>
    <property type="match status" value="1"/>
</dbReference>
<dbReference type="AlphaFoldDB" id="A0A9W9WBG8"/>
<dbReference type="OrthoDB" id="1939643at2759"/>
<dbReference type="Proteomes" id="UP001147747">
    <property type="component" value="Unassembled WGS sequence"/>
</dbReference>
<feature type="compositionally biased region" description="Acidic residues" evidence="7">
    <location>
        <begin position="206"/>
        <end position="219"/>
    </location>
</feature>
<dbReference type="GO" id="GO:0051382">
    <property type="term" value="P:kinetochore assembly"/>
    <property type="evidence" value="ECO:0007669"/>
    <property type="project" value="InterPro"/>
</dbReference>
<dbReference type="RefSeq" id="XP_056494287.1">
    <property type="nucleotide sequence ID" value="XM_056625705.1"/>
</dbReference>
<keyword evidence="11" id="KW-1185">Reference proteome</keyword>
<gene>
    <name evidence="10" type="ORF">N7509_001068</name>
</gene>
<dbReference type="GO" id="GO:0019237">
    <property type="term" value="F:centromeric DNA binding"/>
    <property type="evidence" value="ECO:0007669"/>
    <property type="project" value="InterPro"/>
</dbReference>
<dbReference type="GO" id="GO:0005634">
    <property type="term" value="C:nucleus"/>
    <property type="evidence" value="ECO:0007669"/>
    <property type="project" value="UniProtKB-SubCell"/>
</dbReference>
<comment type="caution">
    <text evidence="10">The sequence shown here is derived from an EMBL/GenBank/DDBJ whole genome shotgun (WGS) entry which is preliminary data.</text>
</comment>
<dbReference type="PANTHER" id="PTHR16684:SF11">
    <property type="entry name" value="CENTROMERE PROTEIN C"/>
    <property type="match status" value="1"/>
</dbReference>
<feature type="compositionally biased region" description="Basic and acidic residues" evidence="7">
    <location>
        <begin position="373"/>
        <end position="385"/>
    </location>
</feature>
<evidence type="ECO:0000256" key="1">
    <source>
        <dbReference type="ARBA" id="ARBA00004123"/>
    </source>
</evidence>
<protein>
    <recommendedName>
        <fullName evidence="6">CENP-C homolog</fullName>
    </recommendedName>
</protein>
<dbReference type="EMBL" id="JAPZBU010000003">
    <property type="protein sequence ID" value="KAJ5414441.1"/>
    <property type="molecule type" value="Genomic_DNA"/>
</dbReference>
<feature type="domain" description="Mif2 N-terminal" evidence="9">
    <location>
        <begin position="13"/>
        <end position="131"/>
    </location>
</feature>
<dbReference type="InterPro" id="IPR025974">
    <property type="entry name" value="Mif2/CENP-C_cupin"/>
</dbReference>
<feature type="compositionally biased region" description="Acidic residues" evidence="7">
    <location>
        <begin position="405"/>
        <end position="414"/>
    </location>
</feature>
<comment type="similarity">
    <text evidence="2">Belongs to the CENP-C/MIF2 family.</text>
</comment>
<evidence type="ECO:0000256" key="5">
    <source>
        <dbReference type="ARBA" id="ARBA00057947"/>
    </source>
</evidence>
<dbReference type="Pfam" id="PF15624">
    <property type="entry name" value="Mif2_N"/>
    <property type="match status" value="1"/>
</dbReference>
<dbReference type="InterPro" id="IPR011051">
    <property type="entry name" value="RmlC_Cupin_sf"/>
</dbReference>
<feature type="region of interest" description="Disordered" evidence="7">
    <location>
        <begin position="373"/>
        <end position="414"/>
    </location>
</feature>
<evidence type="ECO:0000256" key="6">
    <source>
        <dbReference type="ARBA" id="ARBA00075033"/>
    </source>
</evidence>
<feature type="compositionally biased region" description="Basic and acidic residues" evidence="7">
    <location>
        <begin position="28"/>
        <end position="38"/>
    </location>
</feature>
<evidence type="ECO:0000256" key="7">
    <source>
        <dbReference type="SAM" id="MobiDB-lite"/>
    </source>
</evidence>
<feature type="compositionally biased region" description="Basic and acidic residues" evidence="7">
    <location>
        <begin position="220"/>
        <end position="236"/>
    </location>
</feature>
<feature type="compositionally biased region" description="Polar residues" evidence="7">
    <location>
        <begin position="562"/>
        <end position="574"/>
    </location>
</feature>
<name>A0A9W9WBG8_9EURO</name>
<dbReference type="GO" id="GO:0051315">
    <property type="term" value="P:attachment of mitotic spindle microtubules to kinetochore"/>
    <property type="evidence" value="ECO:0007669"/>
    <property type="project" value="TreeGrafter"/>
</dbReference>
<feature type="compositionally biased region" description="Low complexity" evidence="7">
    <location>
        <begin position="256"/>
        <end position="267"/>
    </location>
</feature>
<feature type="compositionally biased region" description="Basic and acidic residues" evidence="7">
    <location>
        <begin position="268"/>
        <end position="279"/>
    </location>
</feature>
<proteinExistence type="inferred from homology"/>
<evidence type="ECO:0000313" key="11">
    <source>
        <dbReference type="Proteomes" id="UP001147747"/>
    </source>
</evidence>
<dbReference type="GO" id="GO:0051455">
    <property type="term" value="P:spindle attachment to meiosis I kinetochore"/>
    <property type="evidence" value="ECO:0007669"/>
    <property type="project" value="TreeGrafter"/>
</dbReference>
<dbReference type="PANTHER" id="PTHR16684">
    <property type="entry name" value="CENTROMERE PROTEIN C"/>
    <property type="match status" value="1"/>
</dbReference>
<feature type="compositionally biased region" description="Basic residues" evidence="7">
    <location>
        <begin position="386"/>
        <end position="400"/>
    </location>
</feature>
<feature type="region of interest" description="Disordered" evidence="7">
    <location>
        <begin position="1"/>
        <end position="337"/>
    </location>
</feature>
<organism evidence="10 11">
    <name type="scientific">Penicillium cosmopolitanum</name>
    <dbReference type="NCBI Taxonomy" id="1131564"/>
    <lineage>
        <taxon>Eukaryota</taxon>
        <taxon>Fungi</taxon>
        <taxon>Dikarya</taxon>
        <taxon>Ascomycota</taxon>
        <taxon>Pezizomycotina</taxon>
        <taxon>Eurotiomycetes</taxon>
        <taxon>Eurotiomycetidae</taxon>
        <taxon>Eurotiales</taxon>
        <taxon>Aspergillaceae</taxon>
        <taxon>Penicillium</taxon>
    </lineage>
</organism>
<evidence type="ECO:0000256" key="2">
    <source>
        <dbReference type="ARBA" id="ARBA00010291"/>
    </source>
</evidence>
<dbReference type="GO" id="GO:0000776">
    <property type="term" value="C:kinetochore"/>
    <property type="evidence" value="ECO:0007669"/>
    <property type="project" value="InterPro"/>
</dbReference>
<dbReference type="Pfam" id="PF11699">
    <property type="entry name" value="CENP-C_C"/>
    <property type="match status" value="1"/>
</dbReference>
<feature type="compositionally biased region" description="Basic residues" evidence="7">
    <location>
        <begin position="586"/>
        <end position="606"/>
    </location>
</feature>
<evidence type="ECO:0000259" key="9">
    <source>
        <dbReference type="Pfam" id="PF15624"/>
    </source>
</evidence>
<evidence type="ECO:0000256" key="4">
    <source>
        <dbReference type="ARBA" id="ARBA00023242"/>
    </source>
</evidence>
<dbReference type="GeneID" id="81364685"/>
<accession>A0A9W9WBG8</accession>
<dbReference type="CDD" id="cd06993">
    <property type="entry name" value="cupin_CENP-C_C"/>
    <property type="match status" value="1"/>
</dbReference>
<feature type="domain" description="Mif2/CENP-C cupin" evidence="8">
    <location>
        <begin position="465"/>
        <end position="549"/>
    </location>
</feature>
<dbReference type="InterPro" id="IPR014710">
    <property type="entry name" value="RmlC-like_jellyroll"/>
</dbReference>
<feature type="compositionally biased region" description="Basic and acidic residues" evidence="7">
    <location>
        <begin position="321"/>
        <end position="332"/>
    </location>
</feature>
<sequence length="606" mass="66050">MARGLGKAREYDYSNVGTAGRRTGLTLKEGRRDEHGMEEVDGLFSSPEKSPDKMNGFEDDVEDSIGSDMSIEDDNAPGPMHFLNASNRSQNLPPPSQSPVKGSSRNIRRSPVVQSSPEPEQDFSSPSEGRSLVATNGNLRGDPSPLSARSVNAGPKKGKNNLQKARALPETTEFSDEENDENTSFAIQDDVENSFDHGNDTVIQDEILEPIEEDLDDSDSDHADAPEEPRQAEKATKPTKKGPAAKTTNNGKGKSAAGRPGRPPKAARAADEETPEARPAKKQRVSKEAQPQEPLDPELDRVVENYSQRSGPLKGRSLYILKRENPTEDVSTHTRSGRVSVRPLAYWRNERCVYGDGEAAEGQRYPLSTIKEIIRTEEQEPENKGKGKRGKKSKSSRSKKRKEDFSDEEDENMDEWETQGGILHGIVPKWDPIGGTTEDVTVLIIDTIAYAPSGIQTKGVKGSTFKFAKLLSSSFIGSGVLDLPPDSLKKPKNSKKMHMVFYVCNGRVQVDVSGVQFSAGKGCVFQVPQGNVYSFANPYEKDVRLFFTQGCVPDEDSEEDSGTTSQAVEQGNSDGETEAEAGPSKPKPKAKPAAARGRKGKQKAGN</sequence>
<dbReference type="FunFam" id="2.60.120.10:FF:000033">
    <property type="entry name" value="Centromere protein C 1"/>
    <property type="match status" value="1"/>
</dbReference>